<dbReference type="PROSITE" id="PS00018">
    <property type="entry name" value="EF_HAND_1"/>
    <property type="match status" value="1"/>
</dbReference>
<feature type="coiled-coil region" evidence="4">
    <location>
        <begin position="955"/>
        <end position="982"/>
    </location>
</feature>
<reference evidence="7" key="1">
    <citation type="submission" date="2023-08" db="EMBL/GenBank/DDBJ databases">
        <authorList>
            <person name="Chen Y."/>
            <person name="Shah S."/>
            <person name="Dougan E. K."/>
            <person name="Thang M."/>
            <person name="Chan C."/>
        </authorList>
    </citation>
    <scope>NUCLEOTIDE SEQUENCE</scope>
</reference>
<dbReference type="SMART" id="SM00054">
    <property type="entry name" value="EFh"/>
    <property type="match status" value="2"/>
</dbReference>
<evidence type="ECO:0000256" key="2">
    <source>
        <dbReference type="ARBA" id="ARBA00022837"/>
    </source>
</evidence>
<feature type="region of interest" description="Disordered" evidence="5">
    <location>
        <begin position="676"/>
        <end position="721"/>
    </location>
</feature>
<dbReference type="PANTHER" id="PTHR45782:SF5">
    <property type="entry name" value="DAR GTPASE 3, CHLOROPLASTIC"/>
    <property type="match status" value="1"/>
</dbReference>
<evidence type="ECO:0000256" key="5">
    <source>
        <dbReference type="SAM" id="MobiDB-lite"/>
    </source>
</evidence>
<dbReference type="SUPFAM" id="SSF47473">
    <property type="entry name" value="EF-hand"/>
    <property type="match status" value="1"/>
</dbReference>
<dbReference type="GO" id="GO:0005739">
    <property type="term" value="C:mitochondrion"/>
    <property type="evidence" value="ECO:0007669"/>
    <property type="project" value="TreeGrafter"/>
</dbReference>
<comment type="caution">
    <text evidence="7">The sequence shown here is derived from an EMBL/GenBank/DDBJ whole genome shotgun (WGS) entry which is preliminary data.</text>
</comment>
<dbReference type="PANTHER" id="PTHR45782">
    <property type="entry name" value="MITOCHONDRIAL RIBOSOME-ASSOCIATED GTPASE 1"/>
    <property type="match status" value="1"/>
</dbReference>
<dbReference type="GO" id="GO:0003924">
    <property type="term" value="F:GTPase activity"/>
    <property type="evidence" value="ECO:0007669"/>
    <property type="project" value="TreeGrafter"/>
</dbReference>
<organism evidence="7 8">
    <name type="scientific">Effrenium voratum</name>
    <dbReference type="NCBI Taxonomy" id="2562239"/>
    <lineage>
        <taxon>Eukaryota</taxon>
        <taxon>Sar</taxon>
        <taxon>Alveolata</taxon>
        <taxon>Dinophyceae</taxon>
        <taxon>Suessiales</taxon>
        <taxon>Symbiodiniaceae</taxon>
        <taxon>Effrenium</taxon>
    </lineage>
</organism>
<dbReference type="Proteomes" id="UP001178507">
    <property type="component" value="Unassembled WGS sequence"/>
</dbReference>
<keyword evidence="2" id="KW-0106">Calcium</keyword>
<evidence type="ECO:0000256" key="4">
    <source>
        <dbReference type="SAM" id="Coils"/>
    </source>
</evidence>
<keyword evidence="4" id="KW-0175">Coiled coil</keyword>
<feature type="compositionally biased region" description="Basic and acidic residues" evidence="5">
    <location>
        <begin position="681"/>
        <end position="721"/>
    </location>
</feature>
<dbReference type="EMBL" id="CAUJNA010000435">
    <property type="protein sequence ID" value="CAJ1376956.1"/>
    <property type="molecule type" value="Genomic_DNA"/>
</dbReference>
<dbReference type="GO" id="GO:0032543">
    <property type="term" value="P:mitochondrial translation"/>
    <property type="evidence" value="ECO:0007669"/>
    <property type="project" value="TreeGrafter"/>
</dbReference>
<dbReference type="Gene3D" id="3.40.50.300">
    <property type="entry name" value="P-loop containing nucleotide triphosphate hydrolases"/>
    <property type="match status" value="1"/>
</dbReference>
<evidence type="ECO:0000259" key="6">
    <source>
        <dbReference type="PROSITE" id="PS50222"/>
    </source>
</evidence>
<dbReference type="InterPro" id="IPR006073">
    <property type="entry name" value="GTP-bd"/>
</dbReference>
<name>A0AA36HXL8_9DINO</name>
<accession>A0AA36HXL8</accession>
<feature type="domain" description="EF-hand" evidence="6">
    <location>
        <begin position="859"/>
        <end position="894"/>
    </location>
</feature>
<keyword evidence="1" id="KW-0547">Nucleotide-binding</keyword>
<dbReference type="Pfam" id="PF01926">
    <property type="entry name" value="MMR_HSR1"/>
    <property type="match status" value="1"/>
</dbReference>
<dbReference type="InterPro" id="IPR002048">
    <property type="entry name" value="EF_hand_dom"/>
</dbReference>
<dbReference type="PROSITE" id="PS50222">
    <property type="entry name" value="EF_HAND_2"/>
    <property type="match status" value="2"/>
</dbReference>
<feature type="compositionally biased region" description="Basic and acidic residues" evidence="5">
    <location>
        <begin position="565"/>
        <end position="639"/>
    </location>
</feature>
<gene>
    <name evidence="7" type="ORF">EVOR1521_LOCUS5888</name>
</gene>
<feature type="region of interest" description="Disordered" evidence="5">
    <location>
        <begin position="556"/>
        <end position="645"/>
    </location>
</feature>
<keyword evidence="3" id="KW-0342">GTP-binding</keyword>
<dbReference type="Gene3D" id="1.10.238.10">
    <property type="entry name" value="EF-hand"/>
    <property type="match status" value="2"/>
</dbReference>
<dbReference type="InterPro" id="IPR011992">
    <property type="entry name" value="EF-hand-dom_pair"/>
</dbReference>
<dbReference type="GO" id="GO:0005525">
    <property type="term" value="F:GTP binding"/>
    <property type="evidence" value="ECO:0007669"/>
    <property type="project" value="UniProtKB-KW"/>
</dbReference>
<evidence type="ECO:0000313" key="7">
    <source>
        <dbReference type="EMBL" id="CAJ1376956.1"/>
    </source>
</evidence>
<evidence type="ECO:0000256" key="3">
    <source>
        <dbReference type="ARBA" id="ARBA00023134"/>
    </source>
</evidence>
<dbReference type="GO" id="GO:0005509">
    <property type="term" value="F:calcium ion binding"/>
    <property type="evidence" value="ECO:0007669"/>
    <property type="project" value="InterPro"/>
</dbReference>
<protein>
    <recommendedName>
        <fullName evidence="6">EF-hand domain-containing protein</fullName>
    </recommendedName>
</protein>
<dbReference type="InterPro" id="IPR027417">
    <property type="entry name" value="P-loop_NTPase"/>
</dbReference>
<proteinExistence type="predicted"/>
<evidence type="ECO:0000256" key="1">
    <source>
        <dbReference type="ARBA" id="ARBA00022741"/>
    </source>
</evidence>
<dbReference type="InterPro" id="IPR018247">
    <property type="entry name" value="EF_Hand_1_Ca_BS"/>
</dbReference>
<dbReference type="SUPFAM" id="SSF52540">
    <property type="entry name" value="P-loop containing nucleoside triphosphate hydrolases"/>
    <property type="match status" value="1"/>
</dbReference>
<keyword evidence="8" id="KW-1185">Reference proteome</keyword>
<sequence length="1390" mass="156515">MQLKHMKRVDVVIEVRDARIPWTTTHPDVPEWAKPRPRVIVLSKADLVPPAALQETIRYIQDSDRDRGTPVVGVDGLLGTFGIEELREELLKAGAHVNRRRKRQGVNPRAIRTMMIGFPNVGKSSIINRLTGRKVAARDGRPGLTKRLTWHKIGGFRNTELEFLDAPGFIPVGFGRRFSKEQQELLCMCRVFGEKHVDRQQTGQDLVFRLGKLWKESPHMVDRTVWRETRRIYKVDFQAALRLEGPILPNFVPAPALAAQALANRRRTRSLELHVHADSARRAVLLVWFVVLCRHWELQDGPAANRRLARAGADKGDRSLSPRAVMPEEIAVDREQSRGSMSPGLWKAPGQSRPGYAPQARGDRRSGRRTLGAKTGLVQAQPPAGYAGYGYGGVTAQAGYTPSTSSGRSERIIVTGCKHETVGDIVRGEFNLHSDNHGKPVYKKNGQVNGMDIMLYFWDDRDGPDFCGWWFGPKVGGDQVWAYHPEKAPTPPLSGWKVPYDGPVDNTFILQPASGYAKSQTAAAQYQPVHPGVPQPMYSYGPPAYGLPPAYGYGVPGAYDAQASQKEDRKRDEDSNRRDNKKKKEEDAKQRKKNAEEDRKNAAKRKEEEAAKKKENEQKQKEEAAKQKKDLEEKRRQEQRSTLAIRRVIQKVRLASPETFAEVQKELQEILAVELPNTGSQKERIKEESEKGLEQATKRLGSIKEQRQKEMDKKEAEEKKRLEQQVKTDELLKELSDLVELAEASVERLKGLSAPLSDKIEDSVKEVEACALAVEEAGTDAKGATKACTDFILVKGNDIKDPTPSPLAPGIQAPGTSETKQVLGKLLQRINECGKTADALIQAARGAKEQAVRCAAARQKTKEMEAVFAKFDRDKDQVLSQMEVVAYARNVMSVNVDKVLLEKIWRCTVDEDEKGISPDKMYLLNSALGVAREMQRNERRRTARIAKERVLAGLRERLRSKVREVEKVYSDFDREMQAAEDAVRPLAAKAKKSSVSEMDRDASHCDDLLKASSKAADKVRQRIKTIPLGFDKKYEEDMKEFFRSEAKLLELQMGRADLRLQRAANLSRRHREQAWRKEAQEVEMVRAFAMKVIRHYARVNTLSNEDLFRHLDADGDGGIDEEEFVSFFSTVDKDIKEEEFEPEDAQNEQVEMEANPLEEMLVDTLEEPLPSDADEETVIRQQSLAAIMLQATPKPKPKPKKVVKAELSPEELKSLFSSVLDPDAVKISPEAFFRLVKVYYKVVKETPMTEKLEVNGSQTVHQLKVGEIVEMLEGPEKEVSMKVFRARGKVIGEDKEGWVTVAGNQGTIFLQEGGHLWKVLRQTELFESFEDVPPKAGVRKLKEAEVVEVLSWPQKHEESGLTRLKVKAKLDGAIGWISQSKDGVSFVDPL</sequence>
<dbReference type="CDD" id="cd01856">
    <property type="entry name" value="YlqF"/>
    <property type="match status" value="1"/>
</dbReference>
<evidence type="ECO:0000313" key="8">
    <source>
        <dbReference type="Proteomes" id="UP001178507"/>
    </source>
</evidence>
<feature type="region of interest" description="Disordered" evidence="5">
    <location>
        <begin position="309"/>
        <end position="369"/>
    </location>
</feature>
<feature type="domain" description="EF-hand" evidence="6">
    <location>
        <begin position="1105"/>
        <end position="1134"/>
    </location>
</feature>